<evidence type="ECO:0000256" key="3">
    <source>
        <dbReference type="ARBA" id="ARBA00022679"/>
    </source>
</evidence>
<dbReference type="GO" id="GO:0032259">
    <property type="term" value="P:methylation"/>
    <property type="evidence" value="ECO:0007669"/>
    <property type="project" value="UniProtKB-KW"/>
</dbReference>
<evidence type="ECO:0000313" key="6">
    <source>
        <dbReference type="EMBL" id="MBD1601719.1"/>
    </source>
</evidence>
<reference evidence="6 7" key="1">
    <citation type="journal article" date="2020" name="Insects">
        <title>Bacteria Belonging to Pseudomonas typographi sp. nov. from the Bark Beetle Ips typographus Have Genomic Potential to Aid in the Host Ecology.</title>
        <authorList>
            <person name="Peral-Aranega E."/>
            <person name="Saati-Santamaria Z."/>
            <person name="Kolarik M."/>
            <person name="Rivas R."/>
            <person name="Garcia-Fraile P."/>
        </authorList>
    </citation>
    <scope>NUCLEOTIDE SEQUENCE [LARGE SCALE GENOMIC DNA]</scope>
    <source>
        <strain evidence="6 7">CA3A</strain>
    </source>
</reference>
<proteinExistence type="predicted"/>
<keyword evidence="3" id="KW-0808">Transferase</keyword>
<name>A0ABR7Z8S8_9PSED</name>
<gene>
    <name evidence="6" type="ORF">HAQ05_23870</name>
</gene>
<dbReference type="PANTHER" id="PTHR43042">
    <property type="entry name" value="SAM-DEPENDENT METHYLTRANSFERASE"/>
    <property type="match status" value="1"/>
</dbReference>
<keyword evidence="4" id="KW-0949">S-adenosyl-L-methionine</keyword>
<keyword evidence="1" id="KW-0698">rRNA processing</keyword>
<organism evidence="6 7">
    <name type="scientific">Pseudomonas typographi</name>
    <dbReference type="NCBI Taxonomy" id="2715964"/>
    <lineage>
        <taxon>Bacteria</taxon>
        <taxon>Pseudomonadati</taxon>
        <taxon>Pseudomonadota</taxon>
        <taxon>Gammaproteobacteria</taxon>
        <taxon>Pseudomonadales</taxon>
        <taxon>Pseudomonadaceae</taxon>
        <taxon>Pseudomonas</taxon>
    </lineage>
</organism>
<dbReference type="RefSeq" id="WP_190425502.1">
    <property type="nucleotide sequence ID" value="NZ_JAAOCA010000040.1"/>
</dbReference>
<keyword evidence="7" id="KW-1185">Reference proteome</keyword>
<comment type="caution">
    <text evidence="6">The sequence shown here is derived from an EMBL/GenBank/DDBJ whole genome shotgun (WGS) entry which is preliminary data.</text>
</comment>
<evidence type="ECO:0000256" key="2">
    <source>
        <dbReference type="ARBA" id="ARBA00022603"/>
    </source>
</evidence>
<keyword evidence="2 6" id="KW-0489">Methyltransferase</keyword>
<evidence type="ECO:0000256" key="1">
    <source>
        <dbReference type="ARBA" id="ARBA00022552"/>
    </source>
</evidence>
<evidence type="ECO:0000256" key="4">
    <source>
        <dbReference type="ARBA" id="ARBA00022691"/>
    </source>
</evidence>
<protein>
    <submittedName>
        <fullName evidence="6">Methyltransferase</fullName>
    </submittedName>
</protein>
<dbReference type="Pfam" id="PF10672">
    <property type="entry name" value="Methyltrans_SAM"/>
    <property type="match status" value="1"/>
</dbReference>
<dbReference type="SUPFAM" id="SSF53335">
    <property type="entry name" value="S-adenosyl-L-methionine-dependent methyltransferases"/>
    <property type="match status" value="1"/>
</dbReference>
<accession>A0ABR7Z8S8</accession>
<sequence>MNTAALDLFQQLLRRALATPPAETRRLLHGRGRCWPGLEHLAVDWLEGVLQVQVFRPPADLQALCDRCRALATEQPAVKAVWLQQRYLPGSPGLWLLGEPRTQWQASENGLRYHLLLGHAQNNGLFLDMRTGRQWVREHVHGKRVLNLFAYTCAFSVCAIAGGAAQVVNLDMSRAALARGRDNHRLNGHALDRVRFLGHELFKSWGKVARGGPYDLVIIDPPTFQKGSFVLTQDYRKVLRKLPTLLAPGGDVLACVNDPALGAGFIIGCMAAEAPALQFVERLENPPEFPDCEPDGGLKVLRFHWGNTAVGPCIAAAQP</sequence>
<dbReference type="Proteomes" id="UP000805841">
    <property type="component" value="Unassembled WGS sequence"/>
</dbReference>
<dbReference type="CDD" id="cd02440">
    <property type="entry name" value="AdoMet_MTases"/>
    <property type="match status" value="1"/>
</dbReference>
<dbReference type="InterPro" id="IPR029063">
    <property type="entry name" value="SAM-dependent_MTases_sf"/>
</dbReference>
<feature type="domain" description="S-adenosylmethionine-dependent methyltransferase" evidence="5">
    <location>
        <begin position="25"/>
        <end position="303"/>
    </location>
</feature>
<dbReference type="GO" id="GO:0008168">
    <property type="term" value="F:methyltransferase activity"/>
    <property type="evidence" value="ECO:0007669"/>
    <property type="project" value="UniProtKB-KW"/>
</dbReference>
<dbReference type="InterPro" id="IPR019614">
    <property type="entry name" value="SAM-dep_methyl-trfase"/>
</dbReference>
<evidence type="ECO:0000313" key="7">
    <source>
        <dbReference type="Proteomes" id="UP000805841"/>
    </source>
</evidence>
<dbReference type="PANTHER" id="PTHR43042:SF3">
    <property type="entry name" value="RIBOSOMAL RNA LARGE SUBUNIT METHYLTRANSFERASE YWBD-RELATED"/>
    <property type="match status" value="1"/>
</dbReference>
<dbReference type="Gene3D" id="3.40.50.150">
    <property type="entry name" value="Vaccinia Virus protein VP39"/>
    <property type="match status" value="1"/>
</dbReference>
<dbReference type="EMBL" id="JAAOCA010000040">
    <property type="protein sequence ID" value="MBD1601719.1"/>
    <property type="molecule type" value="Genomic_DNA"/>
</dbReference>
<evidence type="ECO:0000259" key="5">
    <source>
        <dbReference type="Pfam" id="PF10672"/>
    </source>
</evidence>